<keyword evidence="1" id="KW-0472">Membrane</keyword>
<proteinExistence type="predicted"/>
<evidence type="ECO:0000256" key="1">
    <source>
        <dbReference type="SAM" id="Phobius"/>
    </source>
</evidence>
<keyword evidence="3" id="KW-1185">Reference proteome</keyword>
<dbReference type="EMBL" id="JAGRRH010000003">
    <property type="protein sequence ID" value="KAG7372037.1"/>
    <property type="molecule type" value="Genomic_DNA"/>
</dbReference>
<comment type="caution">
    <text evidence="2">The sequence shown here is derived from an EMBL/GenBank/DDBJ whole genome shotgun (WGS) entry which is preliminary data.</text>
</comment>
<keyword evidence="1" id="KW-1133">Transmembrane helix</keyword>
<reference evidence="2" key="2">
    <citation type="submission" date="2021-04" db="EMBL/GenBank/DDBJ databases">
        <authorList>
            <person name="Podell S."/>
        </authorList>
    </citation>
    <scope>NUCLEOTIDE SEQUENCE</scope>
    <source>
        <strain evidence="2">Hildebrandi</strain>
    </source>
</reference>
<dbReference type="Proteomes" id="UP000693970">
    <property type="component" value="Unassembled WGS sequence"/>
</dbReference>
<accession>A0A9K3M1E6</accession>
<organism evidence="2 3">
    <name type="scientific">Nitzschia inconspicua</name>
    <dbReference type="NCBI Taxonomy" id="303405"/>
    <lineage>
        <taxon>Eukaryota</taxon>
        <taxon>Sar</taxon>
        <taxon>Stramenopiles</taxon>
        <taxon>Ochrophyta</taxon>
        <taxon>Bacillariophyta</taxon>
        <taxon>Bacillariophyceae</taxon>
        <taxon>Bacillariophycidae</taxon>
        <taxon>Bacillariales</taxon>
        <taxon>Bacillariaceae</taxon>
        <taxon>Nitzschia</taxon>
    </lineage>
</organism>
<evidence type="ECO:0000313" key="3">
    <source>
        <dbReference type="Proteomes" id="UP000693970"/>
    </source>
</evidence>
<evidence type="ECO:0000313" key="2">
    <source>
        <dbReference type="EMBL" id="KAG7372037.1"/>
    </source>
</evidence>
<gene>
    <name evidence="2" type="ORF">IV203_018180</name>
</gene>
<name>A0A9K3M1E6_9STRA</name>
<dbReference type="AlphaFoldDB" id="A0A9K3M1E6"/>
<protein>
    <submittedName>
        <fullName evidence="2">Uncharacterized protein</fullName>
    </submittedName>
</protein>
<keyword evidence="1" id="KW-0812">Transmembrane</keyword>
<reference evidence="2" key="1">
    <citation type="journal article" date="2021" name="Sci. Rep.">
        <title>Diploid genomic architecture of Nitzschia inconspicua, an elite biomass production diatom.</title>
        <authorList>
            <person name="Oliver A."/>
            <person name="Podell S."/>
            <person name="Pinowska A."/>
            <person name="Traller J.C."/>
            <person name="Smith S.R."/>
            <person name="McClure R."/>
            <person name="Beliaev A."/>
            <person name="Bohutskyi P."/>
            <person name="Hill E.A."/>
            <person name="Rabines A."/>
            <person name="Zheng H."/>
            <person name="Allen L.Z."/>
            <person name="Kuo A."/>
            <person name="Grigoriev I.V."/>
            <person name="Allen A.E."/>
            <person name="Hazlebeck D."/>
            <person name="Allen E.E."/>
        </authorList>
    </citation>
    <scope>NUCLEOTIDE SEQUENCE</scope>
    <source>
        <strain evidence="2">Hildebrandi</strain>
    </source>
</reference>
<sequence length="261" mass="29929">MGYLSSSASVSSSYSTSRGVPFKDREDVLAMVLDNKYLKRRSQMQRQRLQDSESSICGAVDSCCTSLNYHSIFHLTTNPGNRKVATILLVVLVLSICSFLFLAGWLTANYSLLYSTQTEEKSLQDLAESIRRMRLRRQKAALDGGSEDLFPEESSQPMQVDRTTPKRLGHRYYNDMDPPIPPDELELLKRSEAEAKRMEQLEARIRATQDRQINNEMKEKRLEDKMAESIQALKAFAYQEAAQKDQILEEESFKGRRKINK</sequence>
<feature type="transmembrane region" description="Helical" evidence="1">
    <location>
        <begin position="84"/>
        <end position="106"/>
    </location>
</feature>